<dbReference type="Pfam" id="PF17802">
    <property type="entry name" value="SpaA"/>
    <property type="match status" value="2"/>
</dbReference>
<evidence type="ECO:0000313" key="8">
    <source>
        <dbReference type="Proteomes" id="UP000001319"/>
    </source>
</evidence>
<dbReference type="NCBIfam" id="NF033902">
    <property type="entry name" value="iso_D2_wall_anc"/>
    <property type="match status" value="1"/>
</dbReference>
<dbReference type="InterPro" id="IPR048052">
    <property type="entry name" value="FM1-like"/>
</dbReference>
<geneLocation type="plasmid" evidence="7 8">
    <name>pFMC</name>
</geneLocation>
<feature type="transmembrane region" description="Helical" evidence="4">
    <location>
        <begin position="566"/>
        <end position="585"/>
    </location>
</feature>
<keyword evidence="3 5" id="KW-0732">Signal</keyword>
<evidence type="ECO:0000256" key="2">
    <source>
        <dbReference type="ARBA" id="ARBA00022525"/>
    </source>
</evidence>
<dbReference type="InterPro" id="IPR041033">
    <property type="entry name" value="SpaA_PFL_dom_1"/>
</dbReference>
<dbReference type="PANTHER" id="PTHR36108:SF13">
    <property type="entry name" value="COLOSSIN-B-RELATED"/>
    <property type="match status" value="1"/>
</dbReference>
<comment type="similarity">
    <text evidence="1">Belongs to the serine-aspartate repeat-containing protein (SDr) family.</text>
</comment>
<dbReference type="NCBIfam" id="TIGR04226">
    <property type="entry name" value="RrgB_K2N_iso_D2"/>
    <property type="match status" value="1"/>
</dbReference>
<dbReference type="Proteomes" id="UP000001319">
    <property type="component" value="Plasmid pFMC"/>
</dbReference>
<organism evidence="7 8">
    <name type="scientific">Finegoldia magna (strain ATCC 29328 / DSM 20472 / WAL 2508)</name>
    <name type="common">Peptostreptococcus magnus</name>
    <dbReference type="NCBI Taxonomy" id="334413"/>
    <lineage>
        <taxon>Bacteria</taxon>
        <taxon>Bacillati</taxon>
        <taxon>Bacillota</taxon>
        <taxon>Tissierellia</taxon>
        <taxon>Tissierellales</taxon>
        <taxon>Peptoniphilaceae</taxon>
        <taxon>Finegoldia</taxon>
    </lineage>
</organism>
<dbReference type="PANTHER" id="PTHR36108">
    <property type="entry name" value="COLOSSIN-B-RELATED"/>
    <property type="match status" value="1"/>
</dbReference>
<keyword evidence="2" id="KW-0964">Secreted</keyword>
<keyword evidence="4" id="KW-0472">Membrane</keyword>
<dbReference type="InterPro" id="IPR013783">
    <property type="entry name" value="Ig-like_fold"/>
</dbReference>
<accession>B0S4K7</accession>
<feature type="chain" id="PRO_5002754695" evidence="5">
    <location>
        <begin position="32"/>
        <end position="596"/>
    </location>
</feature>
<dbReference type="Gene3D" id="2.60.40.10">
    <property type="entry name" value="Immunoglobulins"/>
    <property type="match status" value="2"/>
</dbReference>
<proteinExistence type="inferred from homology"/>
<dbReference type="Gene3D" id="2.60.40.740">
    <property type="match status" value="1"/>
</dbReference>
<dbReference type="RefSeq" id="WP_012289961.1">
    <property type="nucleotide sequence ID" value="NC_010371.1"/>
</dbReference>
<evidence type="ECO:0000256" key="5">
    <source>
        <dbReference type="SAM" id="SignalP"/>
    </source>
</evidence>
<dbReference type="eggNOG" id="COG4932">
    <property type="taxonomic scope" value="Bacteria"/>
</dbReference>
<dbReference type="KEGG" id="fma:FMG_P0149"/>
<feature type="domain" description="SpaA-like prealbumin fold" evidence="6">
    <location>
        <begin position="151"/>
        <end position="253"/>
    </location>
</feature>
<keyword evidence="8" id="KW-1185">Reference proteome</keyword>
<evidence type="ECO:0000313" key="7">
    <source>
        <dbReference type="EMBL" id="BAG09198.1"/>
    </source>
</evidence>
<keyword evidence="4" id="KW-1133">Transmembrane helix</keyword>
<dbReference type="EMBL" id="AP008972">
    <property type="protein sequence ID" value="BAG09198.1"/>
    <property type="molecule type" value="Genomic_DNA"/>
</dbReference>
<reference evidence="7 8" key="1">
    <citation type="journal article" date="2008" name="DNA Res.">
        <title>Complete genome sequence of Finegoldia magna, an anaerobic opportunistic pathogen.</title>
        <authorList>
            <person name="Goto T."/>
            <person name="Yamashita A."/>
            <person name="Hirakawa H."/>
            <person name="Matsutani M."/>
            <person name="Todo K."/>
            <person name="Ohshima K."/>
            <person name="Toh H."/>
            <person name="Miyamoto K."/>
            <person name="Kuhara S."/>
            <person name="Hattori M."/>
            <person name="Shimizu T."/>
            <person name="Akimoto S."/>
        </authorList>
    </citation>
    <scope>NUCLEOTIDE SEQUENCE [LARGE SCALE GENOMIC DNA]</scope>
    <source>
        <strain evidence="8">ATCC 29328 / DSM 20472 / WAL 2508</strain>
        <plasmid evidence="7 8">pFMC</plasmid>
    </source>
</reference>
<evidence type="ECO:0000256" key="1">
    <source>
        <dbReference type="ARBA" id="ARBA00007257"/>
    </source>
</evidence>
<dbReference type="InterPro" id="IPR026466">
    <property type="entry name" value="Fim_isopep_form_D2_dom"/>
</dbReference>
<dbReference type="AlphaFoldDB" id="B0S4K7"/>
<dbReference type="HOGENOM" id="CLU_457671_0_0_9"/>
<name>B0S4K7_FINM2</name>
<evidence type="ECO:0000256" key="4">
    <source>
        <dbReference type="SAM" id="Phobius"/>
    </source>
</evidence>
<gene>
    <name evidence="7" type="ordered locus">FMG_P0149</name>
</gene>
<keyword evidence="7" id="KW-0614">Plasmid</keyword>
<keyword evidence="4" id="KW-0812">Transmembrane</keyword>
<feature type="signal peptide" evidence="5">
    <location>
        <begin position="1"/>
        <end position="31"/>
    </location>
</feature>
<evidence type="ECO:0000256" key="3">
    <source>
        <dbReference type="ARBA" id="ARBA00022729"/>
    </source>
</evidence>
<protein>
    <submittedName>
        <fullName evidence="7">Putative collagen adhesion protein</fullName>
    </submittedName>
</protein>
<sequence>MNFKNGIKKIGAGLALSAMLLTSVVPINSFAADTKPVYTINIKAANNETDGAEYEVIRTKKVTNTGETVNEKTPVSIQKVVLKNGTAQVKVNEKGVYQLKPIRRAAGHLLDIRDDGKTAQVEFPRIEKGVESKTQSFEFQTKNRPLNIGAEFIKYGDDTVSPLEHVTFELRQTHKPKTIGNDNKVTEWESIPKETQDKNKQTYTTKADGKVVYNNLPEGKYELVETVSAEKHEVNKNVNTFTVTQENNKAVIKDSTITNVKKLVNYLSPVPEKRIVEPQGEVLENTINVETPYVYNLKVKAPTDIKEYTVFKMKDKLDDRLQLLDVLSVTQTGNDKLNVVTKEDLAKIVTIKGNELTVDLKSKIKDLEPGKMINVYAKAKVKGTVVTKITIENDYDLFYNNGKDGQPDVEHKKTSNKTKTTPHFGSVKFVKTQSDGKTPLDGAKFRIFRLDTEKPFVPVKPGDKTTETIKFQNVKNLKEAQSSKAFVLPSTAKEYADVVTAKDGVVEFKNLPYGEYVVYEIEAPDNYRIKEDSIPFTINEKTETITLQNVKNFSKEEVVPGTGTKGAMIFATIGIGLLAASYFVVKRQERKTVQSR</sequence>
<feature type="domain" description="SpaA-like prealbumin fold" evidence="6">
    <location>
        <begin position="425"/>
        <end position="549"/>
    </location>
</feature>
<evidence type="ECO:0000259" key="6">
    <source>
        <dbReference type="Pfam" id="PF17802"/>
    </source>
</evidence>